<organism evidence="2 3">
    <name type="scientific">Labilithrix luteola</name>
    <dbReference type="NCBI Taxonomy" id="1391654"/>
    <lineage>
        <taxon>Bacteria</taxon>
        <taxon>Pseudomonadati</taxon>
        <taxon>Myxococcota</taxon>
        <taxon>Polyangia</taxon>
        <taxon>Polyangiales</taxon>
        <taxon>Labilitrichaceae</taxon>
        <taxon>Labilithrix</taxon>
    </lineage>
</organism>
<protein>
    <submittedName>
        <fullName evidence="2">Heme ABC transporter, cell surface heme and hemoprotein receptor HmuT</fullName>
    </submittedName>
</protein>
<evidence type="ECO:0000313" key="2">
    <source>
        <dbReference type="EMBL" id="AKV02803.1"/>
    </source>
</evidence>
<dbReference type="InterPro" id="IPR002491">
    <property type="entry name" value="ABC_transptr_periplasmic_BD"/>
</dbReference>
<dbReference type="Gene3D" id="3.40.50.1980">
    <property type="entry name" value="Nitrogenase molybdenum iron protein domain"/>
    <property type="match status" value="2"/>
</dbReference>
<dbReference type="SUPFAM" id="SSF53807">
    <property type="entry name" value="Helical backbone' metal receptor"/>
    <property type="match status" value="1"/>
</dbReference>
<dbReference type="EMBL" id="CP012333">
    <property type="protein sequence ID" value="AKV02803.1"/>
    <property type="molecule type" value="Genomic_DNA"/>
</dbReference>
<accession>A0A0K1QAP3</accession>
<dbReference type="PROSITE" id="PS50983">
    <property type="entry name" value="FE_B12_PBP"/>
    <property type="match status" value="1"/>
</dbReference>
<dbReference type="OrthoDB" id="9797736at2"/>
<dbReference type="Proteomes" id="UP000064967">
    <property type="component" value="Chromosome"/>
</dbReference>
<sequence length="301" mass="30778">MTTAVRYAVVRGVLFFVLLAFLGACGRSQASGAPEAKPSDAGAMRIVSVGGAVTEVLFALGAGSDVFGIDTSSVYPEAAWKLPHVGYQRTLAAEGILSLRPTLVIATADAGPPAVIEQLRAANVRVEILPADPTIEVARSRILSIAKLVGRDGTALVSELDADLARAKSAARAAKSKPKVLAVYARGANVLHVLGKGTPGEVMVELAGGDNAGNAFDGAKPMTAESLVSAAPDVVLVPSRGLESLGGLEGLAKLPGMSDTPAGRASRFVAMDDLLLLGFGPRTGKALLELTSKIHPELGNP</sequence>
<dbReference type="RefSeq" id="WP_146653670.1">
    <property type="nucleotide sequence ID" value="NZ_CP012333.1"/>
</dbReference>
<dbReference type="STRING" id="1391654.AKJ09_09466"/>
<dbReference type="PANTHER" id="PTHR30535">
    <property type="entry name" value="VITAMIN B12-BINDING PROTEIN"/>
    <property type="match status" value="1"/>
</dbReference>
<keyword evidence="2" id="KW-0675">Receptor</keyword>
<evidence type="ECO:0000259" key="1">
    <source>
        <dbReference type="PROSITE" id="PS50983"/>
    </source>
</evidence>
<dbReference type="PANTHER" id="PTHR30535:SF4">
    <property type="entry name" value="HEMIN-BINDING PERIPLASMIC PROTEIN HMUT"/>
    <property type="match status" value="1"/>
</dbReference>
<dbReference type="InterPro" id="IPR050902">
    <property type="entry name" value="ABC_Transporter_SBP"/>
</dbReference>
<dbReference type="AlphaFoldDB" id="A0A0K1QAP3"/>
<keyword evidence="3" id="KW-1185">Reference proteome</keyword>
<dbReference type="PROSITE" id="PS51257">
    <property type="entry name" value="PROKAR_LIPOPROTEIN"/>
    <property type="match status" value="1"/>
</dbReference>
<reference evidence="2 3" key="1">
    <citation type="submission" date="2015-08" db="EMBL/GenBank/DDBJ databases">
        <authorList>
            <person name="Babu N.S."/>
            <person name="Beckwith C.J."/>
            <person name="Beseler K.G."/>
            <person name="Brison A."/>
            <person name="Carone J.V."/>
            <person name="Caskin T.P."/>
            <person name="Diamond M."/>
            <person name="Durham M.E."/>
            <person name="Foxe J.M."/>
            <person name="Go M."/>
            <person name="Henderson B.A."/>
            <person name="Jones I.B."/>
            <person name="McGettigan J.A."/>
            <person name="Micheletti S.J."/>
            <person name="Nasrallah M.E."/>
            <person name="Ortiz D."/>
            <person name="Piller C.R."/>
            <person name="Privatt S.R."/>
            <person name="Schneider S.L."/>
            <person name="Sharp S."/>
            <person name="Smith T.C."/>
            <person name="Stanton J.D."/>
            <person name="Ullery H.E."/>
            <person name="Wilson R.J."/>
            <person name="Serrano M.G."/>
            <person name="Buck G."/>
            <person name="Lee V."/>
            <person name="Wang Y."/>
            <person name="Carvalho R."/>
            <person name="Voegtly L."/>
            <person name="Shi R."/>
            <person name="Duckworth R."/>
            <person name="Johnson A."/>
            <person name="Loviza R."/>
            <person name="Walstead R."/>
            <person name="Shah Z."/>
            <person name="Kiflezghi M."/>
            <person name="Wade K."/>
            <person name="Ball S.L."/>
            <person name="Bradley K.W."/>
            <person name="Asai D.J."/>
            <person name="Bowman C.A."/>
            <person name="Russell D.A."/>
            <person name="Pope W.H."/>
            <person name="Jacobs-Sera D."/>
            <person name="Hendrix R.W."/>
            <person name="Hatfull G.F."/>
        </authorList>
    </citation>
    <scope>NUCLEOTIDE SEQUENCE [LARGE SCALE GENOMIC DNA]</scope>
    <source>
        <strain evidence="2 3">DSM 27648</strain>
    </source>
</reference>
<evidence type="ECO:0000313" key="3">
    <source>
        <dbReference type="Proteomes" id="UP000064967"/>
    </source>
</evidence>
<proteinExistence type="predicted"/>
<dbReference type="KEGG" id="llu:AKJ09_09466"/>
<feature type="domain" description="Fe/B12 periplasmic-binding" evidence="1">
    <location>
        <begin position="45"/>
        <end position="298"/>
    </location>
</feature>
<name>A0A0K1QAP3_9BACT</name>
<gene>
    <name evidence="2" type="ORF">AKJ09_09466</name>
</gene>
<dbReference type="Pfam" id="PF01497">
    <property type="entry name" value="Peripla_BP_2"/>
    <property type="match status" value="1"/>
</dbReference>